<dbReference type="Proteomes" id="UP001152759">
    <property type="component" value="Chromosome 10"/>
</dbReference>
<evidence type="ECO:0000313" key="1">
    <source>
        <dbReference type="EMBL" id="CAH0382700.1"/>
    </source>
</evidence>
<dbReference type="AlphaFoldDB" id="A0A9P0F041"/>
<organism evidence="1 2">
    <name type="scientific">Bemisia tabaci</name>
    <name type="common">Sweetpotato whitefly</name>
    <name type="synonym">Aleurodes tabaci</name>
    <dbReference type="NCBI Taxonomy" id="7038"/>
    <lineage>
        <taxon>Eukaryota</taxon>
        <taxon>Metazoa</taxon>
        <taxon>Ecdysozoa</taxon>
        <taxon>Arthropoda</taxon>
        <taxon>Hexapoda</taxon>
        <taxon>Insecta</taxon>
        <taxon>Pterygota</taxon>
        <taxon>Neoptera</taxon>
        <taxon>Paraneoptera</taxon>
        <taxon>Hemiptera</taxon>
        <taxon>Sternorrhyncha</taxon>
        <taxon>Aleyrodoidea</taxon>
        <taxon>Aleyrodidae</taxon>
        <taxon>Aleyrodinae</taxon>
        <taxon>Bemisia</taxon>
    </lineage>
</organism>
<sequence>MESGSADRKYFPKYADQHPIGGVGRHAAPNSIARLFNTHSARFSRYAENFIHDRLKYMQHRKMLGKRPRQKRAAVYLNHKEAASNEAYFPIWVGHRFSTSITSFPHQNQSISPDKPDFLRHSRLPNYKQPLSSDKPEFSRYHPRFPPYTQSMSPDKPEFSRHHPRFPHYEESISPDKLEFSRHNPRFPHYEESISPISLSSHVTIQDSLITRNLYLPISRSSHVTIQDSSLRGICISR</sequence>
<gene>
    <name evidence="1" type="ORF">BEMITA_LOCUS2209</name>
</gene>
<keyword evidence="2" id="KW-1185">Reference proteome</keyword>
<dbReference type="EMBL" id="OU963871">
    <property type="protein sequence ID" value="CAH0382700.1"/>
    <property type="molecule type" value="Genomic_DNA"/>
</dbReference>
<accession>A0A9P0F041</accession>
<proteinExistence type="predicted"/>
<name>A0A9P0F041_BEMTA</name>
<reference evidence="1" key="1">
    <citation type="submission" date="2021-12" db="EMBL/GenBank/DDBJ databases">
        <authorList>
            <person name="King R."/>
        </authorList>
    </citation>
    <scope>NUCLEOTIDE SEQUENCE</scope>
</reference>
<protein>
    <submittedName>
        <fullName evidence="1">Uncharacterized protein</fullName>
    </submittedName>
</protein>
<evidence type="ECO:0000313" key="2">
    <source>
        <dbReference type="Proteomes" id="UP001152759"/>
    </source>
</evidence>